<feature type="transmembrane region" description="Helical" evidence="1">
    <location>
        <begin position="397"/>
        <end position="416"/>
    </location>
</feature>
<feature type="transmembrane region" description="Helical" evidence="1">
    <location>
        <begin position="21"/>
        <end position="44"/>
    </location>
</feature>
<keyword evidence="3" id="KW-0808">Transferase</keyword>
<dbReference type="GO" id="GO:0016747">
    <property type="term" value="F:acyltransferase activity, transferring groups other than amino-acyl groups"/>
    <property type="evidence" value="ECO:0007669"/>
    <property type="project" value="InterPro"/>
</dbReference>
<keyword evidence="1" id="KW-0472">Membrane</keyword>
<name>A0A329QC92_9ACTN</name>
<feature type="transmembrane region" description="Helical" evidence="1">
    <location>
        <begin position="346"/>
        <end position="366"/>
    </location>
</feature>
<accession>A0A329QC92</accession>
<evidence type="ECO:0000256" key="1">
    <source>
        <dbReference type="SAM" id="Phobius"/>
    </source>
</evidence>
<gene>
    <name evidence="3" type="ORF">DPM12_19875</name>
</gene>
<keyword evidence="3" id="KW-0012">Acyltransferase</keyword>
<dbReference type="AlphaFoldDB" id="A0A329QC92"/>
<protein>
    <submittedName>
        <fullName evidence="3">Acyltransferase</fullName>
    </submittedName>
</protein>
<dbReference type="OrthoDB" id="8206682at2"/>
<feature type="transmembrane region" description="Helical" evidence="1">
    <location>
        <begin position="64"/>
        <end position="86"/>
    </location>
</feature>
<feature type="transmembrane region" description="Helical" evidence="1">
    <location>
        <begin position="422"/>
        <end position="444"/>
    </location>
</feature>
<comment type="caution">
    <text evidence="3">The sequence shown here is derived from an EMBL/GenBank/DDBJ whole genome shotgun (WGS) entry which is preliminary data.</text>
</comment>
<keyword evidence="4" id="KW-1185">Reference proteome</keyword>
<evidence type="ECO:0000313" key="3">
    <source>
        <dbReference type="EMBL" id="RAW09944.1"/>
    </source>
</evidence>
<keyword evidence="1" id="KW-1133">Transmembrane helix</keyword>
<dbReference type="EMBL" id="QMIG01000033">
    <property type="protein sequence ID" value="RAW09944.1"/>
    <property type="molecule type" value="Genomic_DNA"/>
</dbReference>
<dbReference type="Pfam" id="PF01757">
    <property type="entry name" value="Acyl_transf_3"/>
    <property type="match status" value="1"/>
</dbReference>
<feature type="transmembrane region" description="Helical" evidence="1">
    <location>
        <begin position="134"/>
        <end position="162"/>
    </location>
</feature>
<feature type="domain" description="Acyltransferase 3" evidence="2">
    <location>
        <begin position="20"/>
        <end position="360"/>
    </location>
</feature>
<feature type="transmembrane region" description="Helical" evidence="1">
    <location>
        <begin position="267"/>
        <end position="284"/>
    </location>
</feature>
<organism evidence="3 4">
    <name type="scientific">Phytoactinopolyspora halophila</name>
    <dbReference type="NCBI Taxonomy" id="1981511"/>
    <lineage>
        <taxon>Bacteria</taxon>
        <taxon>Bacillati</taxon>
        <taxon>Actinomycetota</taxon>
        <taxon>Actinomycetes</taxon>
        <taxon>Jiangellales</taxon>
        <taxon>Jiangellaceae</taxon>
        <taxon>Phytoactinopolyspora</taxon>
    </lineage>
</organism>
<evidence type="ECO:0000259" key="2">
    <source>
        <dbReference type="Pfam" id="PF01757"/>
    </source>
</evidence>
<dbReference type="InterPro" id="IPR002656">
    <property type="entry name" value="Acyl_transf_3_dom"/>
</dbReference>
<evidence type="ECO:0000313" key="4">
    <source>
        <dbReference type="Proteomes" id="UP000250462"/>
    </source>
</evidence>
<feature type="transmembrane region" description="Helical" evidence="1">
    <location>
        <begin position="225"/>
        <end position="247"/>
    </location>
</feature>
<dbReference type="Proteomes" id="UP000250462">
    <property type="component" value="Unassembled WGS sequence"/>
</dbReference>
<feature type="transmembrane region" description="Helical" evidence="1">
    <location>
        <begin position="169"/>
        <end position="187"/>
    </location>
</feature>
<reference evidence="3 4" key="1">
    <citation type="submission" date="2018-06" db="EMBL/GenBank/DDBJ databases">
        <title>Phytoactinopolyspora halophila sp. nov., a novel halophilic actinomycete isolated from a saline soil in China.</title>
        <authorList>
            <person name="Tang S.-K."/>
        </authorList>
    </citation>
    <scope>NUCLEOTIDE SEQUENCE [LARGE SCALE GENOMIC DNA]</scope>
    <source>
        <strain evidence="3 4">YIM 96934</strain>
    </source>
</reference>
<feature type="transmembrane region" description="Helical" evidence="1">
    <location>
        <begin position="107"/>
        <end position="128"/>
    </location>
</feature>
<keyword evidence="1" id="KW-0812">Transmembrane</keyword>
<proteinExistence type="predicted"/>
<sequence length="449" mass="47497">MSLVGGVRHAARHTPGERNRAVDLLRAFAICIVVIGHWLALVVSTDDGIGGSNALSHLGWSHPVTWFLQVMPLFFLVGGYANGTSLHSHYARGGDLLGWLLSRSERLLRPTTAFIVILGSAGLGLPLLGADPELVALAVWAAQIPLWFLAAYVSLVFLAPFLYELHRRFGLAFPAVAFVAVLVIDIARMHADVPVIGAANYLLVWLVFHQIGFAWRDGSGNARPAILAALTIGGVALLIALTAFGPYPVSMVGVPGEAFQNTSPPSFALLVLGVTQAACALLLSRRLNIFLQRRSVWTVVVGINTVILTMFLWHMGAGVVAAVTLYPTGLMPEPAVDSGEWLLLRVPWVLACAAVLAVFVGVFARIEARSAGLRKGQIIGSAPTAGRLRLPGTARRGIVVTGIAGVVLGLITIAVADPAPDYLAGLPVAGLLSYIAGAGLLRLARHHHS</sequence>
<feature type="transmembrane region" description="Helical" evidence="1">
    <location>
        <begin position="296"/>
        <end position="326"/>
    </location>
</feature>
<dbReference type="RefSeq" id="WP_112260108.1">
    <property type="nucleotide sequence ID" value="NZ_QMIG01000033.1"/>
</dbReference>
<feature type="transmembrane region" description="Helical" evidence="1">
    <location>
        <begin position="193"/>
        <end position="213"/>
    </location>
</feature>